<feature type="transmembrane region" description="Helical" evidence="1">
    <location>
        <begin position="42"/>
        <end position="68"/>
    </location>
</feature>
<accession>A0A821GI56</accession>
<comment type="caution">
    <text evidence="2">The sequence shown here is derived from an EMBL/GenBank/DDBJ whole genome shotgun (WGS) entry which is preliminary data.</text>
</comment>
<name>A0A821GI56_9BILA</name>
<dbReference type="Proteomes" id="UP000663873">
    <property type="component" value="Unassembled WGS sequence"/>
</dbReference>
<gene>
    <name evidence="2" type="ORF">UJA718_LOCUS34650</name>
</gene>
<keyword evidence="1" id="KW-1133">Transmembrane helix</keyword>
<reference evidence="2" key="1">
    <citation type="submission" date="2021-02" db="EMBL/GenBank/DDBJ databases">
        <authorList>
            <person name="Nowell W R."/>
        </authorList>
    </citation>
    <scope>NUCLEOTIDE SEQUENCE</scope>
</reference>
<proteinExistence type="predicted"/>
<evidence type="ECO:0000256" key="1">
    <source>
        <dbReference type="SAM" id="Phobius"/>
    </source>
</evidence>
<keyword evidence="1" id="KW-0472">Membrane</keyword>
<feature type="non-terminal residue" evidence="2">
    <location>
        <position position="1"/>
    </location>
</feature>
<organism evidence="2 3">
    <name type="scientific">Rotaria socialis</name>
    <dbReference type="NCBI Taxonomy" id="392032"/>
    <lineage>
        <taxon>Eukaryota</taxon>
        <taxon>Metazoa</taxon>
        <taxon>Spiralia</taxon>
        <taxon>Gnathifera</taxon>
        <taxon>Rotifera</taxon>
        <taxon>Eurotatoria</taxon>
        <taxon>Bdelloidea</taxon>
        <taxon>Philodinida</taxon>
        <taxon>Philodinidae</taxon>
        <taxon>Rotaria</taxon>
    </lineage>
</organism>
<keyword evidence="3" id="KW-1185">Reference proteome</keyword>
<evidence type="ECO:0000313" key="2">
    <source>
        <dbReference type="EMBL" id="CAF4668991.1"/>
    </source>
</evidence>
<dbReference type="EMBL" id="CAJOBP010031579">
    <property type="protein sequence ID" value="CAF4668991.1"/>
    <property type="molecule type" value="Genomic_DNA"/>
</dbReference>
<dbReference type="AlphaFoldDB" id="A0A821GI56"/>
<evidence type="ECO:0000313" key="3">
    <source>
        <dbReference type="Proteomes" id="UP000663873"/>
    </source>
</evidence>
<keyword evidence="1" id="KW-0812">Transmembrane</keyword>
<sequence>MMQQKNTEAIAVQQMDESELTATDRSVTIDKASRLSSPIAPIVGFCCLGFVLLLIVSIIVLSLLPVYLTSRDVTVATKSETYTFDLALSNGATLSVGESNAEQRAVLQTVLQNQLNSDSTTKSSKITVVSATGIASAKR</sequence>
<protein>
    <submittedName>
        <fullName evidence="2">Uncharacterized protein</fullName>
    </submittedName>
</protein>